<accession>A0A5Q6PEK0</accession>
<comment type="caution">
    <text evidence="1">The sequence shown here is derived from an EMBL/GenBank/DDBJ whole genome shotgun (WGS) entry which is preliminary data.</text>
</comment>
<dbReference type="AlphaFoldDB" id="A0A5Q6PEK0"/>
<evidence type="ECO:0000313" key="2">
    <source>
        <dbReference type="Proteomes" id="UP000323225"/>
    </source>
</evidence>
<protein>
    <submittedName>
        <fullName evidence="1">Uncharacterized protein</fullName>
    </submittedName>
</protein>
<dbReference type="EMBL" id="VUAA01000023">
    <property type="protein sequence ID" value="KAA1253312.1"/>
    <property type="molecule type" value="Genomic_DNA"/>
</dbReference>
<gene>
    <name evidence="1" type="ORF">F0M16_18220</name>
</gene>
<evidence type="ECO:0000313" key="1">
    <source>
        <dbReference type="EMBL" id="KAA1253312.1"/>
    </source>
</evidence>
<proteinExistence type="predicted"/>
<organism evidence="1 2">
    <name type="scientific">Vibrio cholerae</name>
    <dbReference type="NCBI Taxonomy" id="666"/>
    <lineage>
        <taxon>Bacteria</taxon>
        <taxon>Pseudomonadati</taxon>
        <taxon>Pseudomonadota</taxon>
        <taxon>Gammaproteobacteria</taxon>
        <taxon>Vibrionales</taxon>
        <taxon>Vibrionaceae</taxon>
        <taxon>Vibrio</taxon>
    </lineage>
</organism>
<dbReference type="Proteomes" id="UP000323225">
    <property type="component" value="Unassembled WGS sequence"/>
</dbReference>
<reference evidence="1 2" key="1">
    <citation type="submission" date="2019-09" db="EMBL/GenBank/DDBJ databases">
        <authorList>
            <person name="Kritzky A."/>
            <person name="Schelkanova E.Y."/>
            <person name="Alkhova Z.V."/>
            <person name="Smirnova N.I."/>
        </authorList>
    </citation>
    <scope>NUCLEOTIDE SEQUENCE [LARGE SCALE GENOMIC DNA]</scope>
    <source>
        <strain evidence="1 2">M1526</strain>
    </source>
</reference>
<sequence>MIIYYKHSERKPSDGDLKIMANGDMFIRGQSYARRNGHIIGTIANSFTWYPFHKEEGSFEPYSVSRDKEEYKKNGLKIYRTNSSRKKEKHKHLRLNLHLEADRKKYMEIFNCTEISEGIDSVVLSIKC</sequence>
<name>A0A5Q6PEK0_VIBCL</name>